<keyword evidence="1" id="KW-0614">Plasmid</keyword>
<organism evidence="1">
    <name type="scientific">Pseudomonas sp. LM8</name>
    <dbReference type="NCBI Taxonomy" id="545908"/>
    <lineage>
        <taxon>Bacteria</taxon>
        <taxon>Pseudomonadati</taxon>
        <taxon>Pseudomonadota</taxon>
        <taxon>Gammaproteobacteria</taxon>
        <taxon>Pseudomonadales</taxon>
        <taxon>Pseudomonadaceae</taxon>
        <taxon>Pseudomonas</taxon>
    </lineage>
</organism>
<reference evidence="1" key="1">
    <citation type="journal article" date="2015" name="Front. Microbiol.">
        <title>Diversity and role of plasmids in adaptation of bacteria inhabiting the Lubin copper mine in Poland, an environment rich in heavy metals.</title>
        <authorList>
            <person name="Dziewit L."/>
            <person name="Pyzik A."/>
            <person name="Szuplewska M."/>
            <person name="Matlakowska R."/>
            <person name="Mielnicki S."/>
            <person name="Wibberg D."/>
            <person name="Schluter A."/>
            <person name="Puhler A."/>
            <person name="Bartosik D."/>
        </authorList>
    </citation>
    <scope>NUCLEOTIDE SEQUENCE</scope>
    <source>
        <plasmid evidence="1">pLM8P1</plasmid>
    </source>
</reference>
<dbReference type="RefSeq" id="WP_181381912.1">
    <property type="nucleotide sequence ID" value="NZ_KM659088.1"/>
</dbReference>
<accession>A0A0D5A0W7</accession>
<geneLocation type="plasmid" evidence="1">
    <name>pLM8P1</name>
</geneLocation>
<dbReference type="AlphaFoldDB" id="A0A0D5A0W7"/>
<evidence type="ECO:0000313" key="1">
    <source>
        <dbReference type="EMBL" id="AJW29838.1"/>
    </source>
</evidence>
<proteinExistence type="predicted"/>
<name>A0A0D5A0W7_9PSED</name>
<sequence>MPTVKPRTTVTLEKPTHEVIQRLADLQGRSRGSVIADLLESVAPSLTRSVALLEAAFAAPDQIKTGLRAVIDNAHQELLEVSGEQQKKLDQMLLELSSSDFPGSVDPHVVTRGSGT</sequence>
<gene>
    <name evidence="1" type="ORF">pLM8P1_p2</name>
</gene>
<protein>
    <submittedName>
        <fullName evidence="1">Uncharacterized protein</fullName>
    </submittedName>
</protein>
<dbReference type="EMBL" id="KM659088">
    <property type="protein sequence ID" value="AJW29838.1"/>
    <property type="molecule type" value="Genomic_DNA"/>
</dbReference>